<dbReference type="InterPro" id="IPR052200">
    <property type="entry name" value="Protoporphyrinogen_IX_DH"/>
</dbReference>
<evidence type="ECO:0000259" key="2">
    <source>
        <dbReference type="Pfam" id="PF12641"/>
    </source>
</evidence>
<reference evidence="3 4" key="1">
    <citation type="journal article" date="2018" name="Emerg. Microbes Infect.">
        <title>Genomic analysis of oral Campylobacter concisus strains identified a potential bacterial molecular marker associated with active Crohn's disease.</title>
        <authorList>
            <person name="Liu F."/>
            <person name="Ma R."/>
            <person name="Tay C.Y.A."/>
            <person name="Octavia S."/>
            <person name="Lan R."/>
            <person name="Chung H.K.L."/>
            <person name="Riordan S.M."/>
            <person name="Grimm M.C."/>
            <person name="Leong R.W."/>
            <person name="Tanaka M.M."/>
            <person name="Connor S."/>
            <person name="Zhang L."/>
        </authorList>
    </citation>
    <scope>NUCLEOTIDE SEQUENCE [LARGE SCALE GENOMIC DNA]</scope>
    <source>
        <strain evidence="3 4">P27CDO-S2</strain>
    </source>
</reference>
<dbReference type="SUPFAM" id="SSF52218">
    <property type="entry name" value="Flavoproteins"/>
    <property type="match status" value="1"/>
</dbReference>
<dbReference type="GO" id="GO:0010181">
    <property type="term" value="F:FMN binding"/>
    <property type="evidence" value="ECO:0007669"/>
    <property type="project" value="InterPro"/>
</dbReference>
<sequence length="172" mass="19056">MKSIVIYTSKSGNTKKIAEAIAGELSCEAINFANASEINLSEFDFIALGYYIDQGSPEKEFKKFISQSVKNKKVGFFITLGADVPSAHATQAIDQGKELFMQNGNKILRTFICQGAIAPEVIEQLKKLGKAMPDDPRFALTPERLERWERAKTHPDEADVKAAKEAFRGVKI</sequence>
<dbReference type="GO" id="GO:0006783">
    <property type="term" value="P:heme biosynthetic process"/>
    <property type="evidence" value="ECO:0007669"/>
    <property type="project" value="TreeGrafter"/>
</dbReference>
<protein>
    <submittedName>
        <fullName evidence="3">Flavodoxin</fullName>
    </submittedName>
</protein>
<organism evidence="3 4">
    <name type="scientific">Campylobacter concisus</name>
    <dbReference type="NCBI Taxonomy" id="199"/>
    <lineage>
        <taxon>Bacteria</taxon>
        <taxon>Pseudomonadati</taxon>
        <taxon>Campylobacterota</taxon>
        <taxon>Epsilonproteobacteria</taxon>
        <taxon>Campylobacterales</taxon>
        <taxon>Campylobacteraceae</taxon>
        <taxon>Campylobacter</taxon>
    </lineage>
</organism>
<name>A0AAE7P352_9BACT</name>
<dbReference type="InterPro" id="IPR008254">
    <property type="entry name" value="Flavodoxin/NO_synth"/>
</dbReference>
<dbReference type="InterPro" id="IPR029039">
    <property type="entry name" value="Flavoprotein-like_sf"/>
</dbReference>
<dbReference type="InterPro" id="IPR001226">
    <property type="entry name" value="Flavodoxin_CS"/>
</dbReference>
<proteinExistence type="predicted"/>
<dbReference type="AlphaFoldDB" id="A0AAE7P352"/>
<dbReference type="EMBL" id="CP049272">
    <property type="protein sequence ID" value="QPH86578.1"/>
    <property type="molecule type" value="Genomic_DNA"/>
</dbReference>
<dbReference type="Gene3D" id="3.40.50.360">
    <property type="match status" value="1"/>
</dbReference>
<dbReference type="GO" id="GO:0070819">
    <property type="term" value="F:menaquinone-dependent protoporphyrinogen oxidase activity"/>
    <property type="evidence" value="ECO:0007669"/>
    <property type="project" value="TreeGrafter"/>
</dbReference>
<evidence type="ECO:0000313" key="3">
    <source>
        <dbReference type="EMBL" id="QPH86578.1"/>
    </source>
</evidence>
<dbReference type="Proteomes" id="UP000594513">
    <property type="component" value="Chromosome"/>
</dbReference>
<gene>
    <name evidence="3" type="ORF">CVT17_06220</name>
</gene>
<feature type="domain" description="Flavodoxin-like" evidence="2">
    <location>
        <begin position="5"/>
        <end position="167"/>
    </location>
</feature>
<accession>A0AAE7P352</accession>
<evidence type="ECO:0000256" key="1">
    <source>
        <dbReference type="ARBA" id="ARBA00001917"/>
    </source>
</evidence>
<dbReference type="Pfam" id="PF12641">
    <property type="entry name" value="Flavodoxin_3"/>
    <property type="match status" value="1"/>
</dbReference>
<dbReference type="PROSITE" id="PS00201">
    <property type="entry name" value="FLAVODOXIN"/>
    <property type="match status" value="1"/>
</dbReference>
<evidence type="ECO:0000313" key="4">
    <source>
        <dbReference type="Proteomes" id="UP000594513"/>
    </source>
</evidence>
<dbReference type="RefSeq" id="WP_107770165.1">
    <property type="nucleotide sequence ID" value="NZ_CP049272.1"/>
</dbReference>
<dbReference type="PANTHER" id="PTHR38030:SF2">
    <property type="entry name" value="PROTOPORPHYRINOGEN IX DEHYDROGENASE [QUINONE]"/>
    <property type="match status" value="1"/>
</dbReference>
<dbReference type="PANTHER" id="PTHR38030">
    <property type="entry name" value="PROTOPORPHYRINOGEN IX DEHYDROGENASE [MENAQUINONE]"/>
    <property type="match status" value="1"/>
</dbReference>
<dbReference type="GO" id="GO:0009055">
    <property type="term" value="F:electron transfer activity"/>
    <property type="evidence" value="ECO:0007669"/>
    <property type="project" value="InterPro"/>
</dbReference>
<comment type="cofactor">
    <cofactor evidence="1">
        <name>FMN</name>
        <dbReference type="ChEBI" id="CHEBI:58210"/>
    </cofactor>
</comment>